<dbReference type="NCBIfam" id="TIGR04226">
    <property type="entry name" value="RrgB_K2N_iso_D2"/>
    <property type="match status" value="1"/>
</dbReference>
<feature type="transmembrane region" description="Helical" evidence="5">
    <location>
        <begin position="457"/>
        <end position="475"/>
    </location>
</feature>
<name>A0A1G5AIV6_9FIRM</name>
<keyword evidence="5" id="KW-0812">Transmembrane</keyword>
<evidence type="ECO:0000256" key="4">
    <source>
        <dbReference type="ARBA" id="ARBA00023088"/>
    </source>
</evidence>
<feature type="domain" description="SpaA-like prealbumin fold" evidence="8">
    <location>
        <begin position="334"/>
        <end position="412"/>
    </location>
</feature>
<dbReference type="InterPro" id="IPR013783">
    <property type="entry name" value="Ig-like_fold"/>
</dbReference>
<keyword evidence="3 6" id="KW-0732">Signal</keyword>
<evidence type="ECO:0000256" key="6">
    <source>
        <dbReference type="SAM" id="SignalP"/>
    </source>
</evidence>
<dbReference type="Proteomes" id="UP000183047">
    <property type="component" value="Unassembled WGS sequence"/>
</dbReference>
<dbReference type="InterPro" id="IPR019931">
    <property type="entry name" value="LPXTG_anchor"/>
</dbReference>
<dbReference type="InterPro" id="IPR048052">
    <property type="entry name" value="FM1-like"/>
</dbReference>
<protein>
    <submittedName>
        <fullName evidence="9">LPXTG-motif cell wall anchor domain-containing protein/fimbrial isopeptide formation D2 domain-containing protein</fullName>
    </submittedName>
</protein>
<dbReference type="Gene3D" id="2.60.40.740">
    <property type="match status" value="1"/>
</dbReference>
<keyword evidence="4" id="KW-0572">Peptidoglycan-anchor</keyword>
<dbReference type="NCBIfam" id="NF033902">
    <property type="entry name" value="iso_D2_wall_anc"/>
    <property type="match status" value="1"/>
</dbReference>
<dbReference type="Pfam" id="PF00746">
    <property type="entry name" value="Gram_pos_anchor"/>
    <property type="match status" value="1"/>
</dbReference>
<evidence type="ECO:0000259" key="8">
    <source>
        <dbReference type="Pfam" id="PF17802"/>
    </source>
</evidence>
<keyword evidence="1" id="KW-0134">Cell wall</keyword>
<dbReference type="InterPro" id="IPR041033">
    <property type="entry name" value="SpaA_PFL_dom_1"/>
</dbReference>
<dbReference type="EMBL" id="FMUR01000003">
    <property type="protein sequence ID" value="SCX77773.1"/>
    <property type="molecule type" value="Genomic_DNA"/>
</dbReference>
<evidence type="ECO:0000256" key="1">
    <source>
        <dbReference type="ARBA" id="ARBA00022512"/>
    </source>
</evidence>
<dbReference type="AlphaFoldDB" id="A0A1G5AIV6"/>
<gene>
    <name evidence="9" type="ORF">SAMN02910451_00284</name>
</gene>
<feature type="signal peptide" evidence="6">
    <location>
        <begin position="1"/>
        <end position="26"/>
    </location>
</feature>
<organism evidence="9 10">
    <name type="scientific">Butyrivibrio hungatei</name>
    <dbReference type="NCBI Taxonomy" id="185008"/>
    <lineage>
        <taxon>Bacteria</taxon>
        <taxon>Bacillati</taxon>
        <taxon>Bacillota</taxon>
        <taxon>Clostridia</taxon>
        <taxon>Lachnospirales</taxon>
        <taxon>Lachnospiraceae</taxon>
        <taxon>Butyrivibrio</taxon>
    </lineage>
</organism>
<feature type="chain" id="PRO_5010285050" evidence="6">
    <location>
        <begin position="27"/>
        <end position="482"/>
    </location>
</feature>
<keyword evidence="5" id="KW-1133">Transmembrane helix</keyword>
<proteinExistence type="predicted"/>
<feature type="domain" description="Gram-positive cocci surface proteins LPxTG" evidence="7">
    <location>
        <begin position="446"/>
        <end position="478"/>
    </location>
</feature>
<keyword evidence="10" id="KW-1185">Reference proteome</keyword>
<evidence type="ECO:0000256" key="2">
    <source>
        <dbReference type="ARBA" id="ARBA00022525"/>
    </source>
</evidence>
<dbReference type="RefSeq" id="WP_074461106.1">
    <property type="nucleotide sequence ID" value="NZ_FMUR01000003.1"/>
</dbReference>
<dbReference type="Pfam" id="PF17802">
    <property type="entry name" value="SpaA"/>
    <property type="match status" value="1"/>
</dbReference>
<dbReference type="Gene3D" id="2.60.40.10">
    <property type="entry name" value="Immunoglobulins"/>
    <property type="match status" value="1"/>
</dbReference>
<evidence type="ECO:0000313" key="9">
    <source>
        <dbReference type="EMBL" id="SCX77773.1"/>
    </source>
</evidence>
<dbReference type="NCBIfam" id="TIGR01167">
    <property type="entry name" value="LPXTG_anchor"/>
    <property type="match status" value="1"/>
</dbReference>
<dbReference type="OrthoDB" id="2199792at2"/>
<sequence>MNRIKKLIVGFLVSAMVLGMAITAYAAAGTITITNAIAGQTYDAYRVFDFVPADEANADAGGIYKLAAKFSGLPSYTYSDDGNSVAMSSFFEVGDNDILDTSGLTSAEQAKVFGKAVLAYAKANGISNDGSTTASEDGVATISVSEYGYYVVDSSLGSAVAVDTTTPNAGIQEKNSVPEIRKHVNTATNESTVYGDKTGNDAQIGDTVEFTVEADLKIGGENYAIVDTLTPGLTLVDVQDSNVSFSDSSLGFSIDNAYVDENGNKGFKITFEGEPKSDTTATVTYQAVVNKDAVIASEENINEAFLIYGNGTETTHVTTKTMTYPLQIKKIARGDASGKVLPGAEFKVYRESGDTQLKFTKVSDTEYKVDPDGSVDAIVTVAEAPLTILGLNAENYILEETQAPQGYNLLESTVGNHKHAQQVTVATSSNTGAVQTATVEDGTGLTLPHTGGIGTTIFYIIGGILVIAGIAYFIVRRKADAE</sequence>
<keyword evidence="2" id="KW-0964">Secreted</keyword>
<dbReference type="InterPro" id="IPR026466">
    <property type="entry name" value="Fim_isopep_form_D2_dom"/>
</dbReference>
<reference evidence="10" key="1">
    <citation type="submission" date="2016-10" db="EMBL/GenBank/DDBJ databases">
        <authorList>
            <person name="Varghese N."/>
            <person name="Submissions S."/>
        </authorList>
    </citation>
    <scope>NUCLEOTIDE SEQUENCE [LARGE SCALE GENOMIC DNA]</scope>
    <source>
        <strain evidence="10">XBD2006</strain>
    </source>
</reference>
<accession>A0A1G5AIV6</accession>
<evidence type="ECO:0000256" key="5">
    <source>
        <dbReference type="SAM" id="Phobius"/>
    </source>
</evidence>
<evidence type="ECO:0000259" key="7">
    <source>
        <dbReference type="Pfam" id="PF00746"/>
    </source>
</evidence>
<evidence type="ECO:0000256" key="3">
    <source>
        <dbReference type="ARBA" id="ARBA00022729"/>
    </source>
</evidence>
<evidence type="ECO:0000313" key="10">
    <source>
        <dbReference type="Proteomes" id="UP000183047"/>
    </source>
</evidence>
<keyword evidence="5" id="KW-0472">Membrane</keyword>